<dbReference type="InterPro" id="IPR008710">
    <property type="entry name" value="Nicastrin"/>
</dbReference>
<gene>
    <name evidence="12" type="ORF">BG011_006754</name>
</gene>
<accession>A0A9P6QFJ4</accession>
<evidence type="ECO:0000313" key="12">
    <source>
        <dbReference type="EMBL" id="KAG0267337.1"/>
    </source>
</evidence>
<keyword evidence="9" id="KW-0325">Glycoprotein</keyword>
<feature type="transmembrane region" description="Helical" evidence="10">
    <location>
        <begin position="433"/>
        <end position="453"/>
    </location>
</feature>
<evidence type="ECO:0000256" key="5">
    <source>
        <dbReference type="ARBA" id="ARBA00022729"/>
    </source>
</evidence>
<evidence type="ECO:0000256" key="2">
    <source>
        <dbReference type="ARBA" id="ARBA00007717"/>
    </source>
</evidence>
<comment type="caution">
    <text evidence="12">The sequence shown here is derived from an EMBL/GenBank/DDBJ whole genome shotgun (WGS) entry which is preliminary data.</text>
</comment>
<organism evidence="12 13">
    <name type="scientific">Mortierella polycephala</name>
    <dbReference type="NCBI Taxonomy" id="41804"/>
    <lineage>
        <taxon>Eukaryota</taxon>
        <taxon>Fungi</taxon>
        <taxon>Fungi incertae sedis</taxon>
        <taxon>Mucoromycota</taxon>
        <taxon>Mortierellomycotina</taxon>
        <taxon>Mortierellomycetes</taxon>
        <taxon>Mortierellales</taxon>
        <taxon>Mortierellaceae</taxon>
        <taxon>Mortierella</taxon>
    </lineage>
</organism>
<evidence type="ECO:0000256" key="9">
    <source>
        <dbReference type="ARBA" id="ARBA00023180"/>
    </source>
</evidence>
<reference evidence="12" key="1">
    <citation type="journal article" date="2020" name="Fungal Divers.">
        <title>Resolving the Mortierellaceae phylogeny through synthesis of multi-gene phylogenetics and phylogenomics.</title>
        <authorList>
            <person name="Vandepol N."/>
            <person name="Liber J."/>
            <person name="Desiro A."/>
            <person name="Na H."/>
            <person name="Kennedy M."/>
            <person name="Barry K."/>
            <person name="Grigoriev I.V."/>
            <person name="Miller A.N."/>
            <person name="O'Donnell K."/>
            <person name="Stajich J.E."/>
            <person name="Bonito G."/>
        </authorList>
    </citation>
    <scope>NUCLEOTIDE SEQUENCE</scope>
    <source>
        <strain evidence="12">KOD948</strain>
    </source>
</reference>
<evidence type="ECO:0000256" key="4">
    <source>
        <dbReference type="ARBA" id="ARBA00022692"/>
    </source>
</evidence>
<dbReference type="InterPro" id="IPR041084">
    <property type="entry name" value="Ncstrn_small"/>
</dbReference>
<protein>
    <recommendedName>
        <fullName evidence="3">Nicastrin</fullName>
    </recommendedName>
</protein>
<dbReference type="PANTHER" id="PTHR21092">
    <property type="entry name" value="NICASTRIN"/>
    <property type="match status" value="1"/>
</dbReference>
<comment type="similarity">
    <text evidence="2">Belongs to the nicastrin family.</text>
</comment>
<evidence type="ECO:0000256" key="7">
    <source>
        <dbReference type="ARBA" id="ARBA00022989"/>
    </source>
</evidence>
<sequence length="464" mass="51053">MGAASGVIYQTDNLDDIQQFASNRELRDIYTIIMPYWLLTASNVQLLRSSNKLGAIITVVNGTGLSYTPAARPTDIVSPDSTCPNCEFGLYANSPDQYQWNPTGTGLIYEQFDFPIYALNTMDTRNTMSYNAVIQAVNINKFKRYQDYPLKALQFNSFMWAAQDTASCLRKDTMSKHIIYTLFTAEAWGFSGSQRFVKDISDKIECIKPAEGGPGCVFPFYSDFAFQRIDPTKIEAILEAGQVGGIGQATDENPSLYAHIDNRQAATSAALLRQVVQAGGNASNPTALPNPAIPVQAANSDDVQRGLPPSSAMSFLKARGDIPTVVLTAYQKQMSPLTSHDLDDTWDPISTVNSIQQAASVISKTAWMQAQGISDATLMTPEQQQAMGSIQVDRQAEDNSYYILDASKPVWTESTWDPVGLRLFDVISPTAQYVELATGIVLTVVSIGAVWYARRFLRKTLKED</sequence>
<proteinExistence type="inferred from homology"/>
<name>A0A9P6QFJ4_9FUNG</name>
<evidence type="ECO:0000256" key="3">
    <source>
        <dbReference type="ARBA" id="ARBA00015303"/>
    </source>
</evidence>
<evidence type="ECO:0000256" key="1">
    <source>
        <dbReference type="ARBA" id="ARBA00004479"/>
    </source>
</evidence>
<keyword evidence="7 10" id="KW-1133">Transmembrane helix</keyword>
<keyword evidence="5" id="KW-0732">Signal</keyword>
<dbReference type="PANTHER" id="PTHR21092:SF0">
    <property type="entry name" value="NICASTRIN"/>
    <property type="match status" value="1"/>
</dbReference>
<feature type="domain" description="Nicastrin small lobe" evidence="11">
    <location>
        <begin position="4"/>
        <end position="161"/>
    </location>
</feature>
<dbReference type="EMBL" id="JAAAJA010000005">
    <property type="protein sequence ID" value="KAG0267337.1"/>
    <property type="molecule type" value="Genomic_DNA"/>
</dbReference>
<dbReference type="Pfam" id="PF05450">
    <property type="entry name" value="Nicastrin"/>
    <property type="match status" value="1"/>
</dbReference>
<keyword evidence="6" id="KW-0914">Notch signaling pathway</keyword>
<comment type="subcellular location">
    <subcellularLocation>
        <location evidence="1">Membrane</location>
        <topology evidence="1">Single-pass type I membrane protein</topology>
    </subcellularLocation>
</comment>
<dbReference type="Gene3D" id="3.40.630.10">
    <property type="entry name" value="Zn peptidases"/>
    <property type="match status" value="1"/>
</dbReference>
<evidence type="ECO:0000256" key="6">
    <source>
        <dbReference type="ARBA" id="ARBA00022976"/>
    </source>
</evidence>
<keyword evidence="4 10" id="KW-0812">Transmembrane</keyword>
<dbReference type="GO" id="GO:0005886">
    <property type="term" value="C:plasma membrane"/>
    <property type="evidence" value="ECO:0007669"/>
    <property type="project" value="TreeGrafter"/>
</dbReference>
<evidence type="ECO:0000259" key="11">
    <source>
        <dbReference type="Pfam" id="PF18266"/>
    </source>
</evidence>
<evidence type="ECO:0000313" key="13">
    <source>
        <dbReference type="Proteomes" id="UP000726737"/>
    </source>
</evidence>
<dbReference type="GO" id="GO:0016485">
    <property type="term" value="P:protein processing"/>
    <property type="evidence" value="ECO:0007669"/>
    <property type="project" value="InterPro"/>
</dbReference>
<dbReference type="Pfam" id="PF18266">
    <property type="entry name" value="Ncstrn_small"/>
    <property type="match status" value="1"/>
</dbReference>
<evidence type="ECO:0000256" key="8">
    <source>
        <dbReference type="ARBA" id="ARBA00023136"/>
    </source>
</evidence>
<keyword evidence="13" id="KW-1185">Reference proteome</keyword>
<dbReference type="AlphaFoldDB" id="A0A9P6QFJ4"/>
<dbReference type="OrthoDB" id="10265862at2759"/>
<dbReference type="Proteomes" id="UP000726737">
    <property type="component" value="Unassembled WGS sequence"/>
</dbReference>
<keyword evidence="8 10" id="KW-0472">Membrane</keyword>
<evidence type="ECO:0000256" key="10">
    <source>
        <dbReference type="SAM" id="Phobius"/>
    </source>
</evidence>